<comment type="similarity">
    <text evidence="2">Belongs to the peptidase A24 family.</text>
</comment>
<dbReference type="AlphaFoldDB" id="A0A2Z3JGX3"/>
<dbReference type="GO" id="GO:0005886">
    <property type="term" value="C:plasma membrane"/>
    <property type="evidence" value="ECO:0007669"/>
    <property type="project" value="UniProtKB-SubCell"/>
</dbReference>
<feature type="transmembrane region" description="Helical" evidence="7">
    <location>
        <begin position="157"/>
        <end position="175"/>
    </location>
</feature>
<gene>
    <name evidence="10" type="ORF">DKM44_02030</name>
</gene>
<evidence type="ECO:0000313" key="10">
    <source>
        <dbReference type="EMBL" id="AWN24417.1"/>
    </source>
</evidence>
<evidence type="ECO:0000256" key="7">
    <source>
        <dbReference type="SAM" id="Phobius"/>
    </source>
</evidence>
<reference evidence="10 11" key="1">
    <citation type="submission" date="2018-05" db="EMBL/GenBank/DDBJ databases">
        <title>Complete Genome Sequence of Deinococcus sp. strain 17bor-2.</title>
        <authorList>
            <person name="Srinivasan S."/>
        </authorList>
    </citation>
    <scope>NUCLEOTIDE SEQUENCE [LARGE SCALE GENOMIC DNA]</scope>
    <source>
        <strain evidence="10 11">17bor-2</strain>
    </source>
</reference>
<evidence type="ECO:0000256" key="1">
    <source>
        <dbReference type="ARBA" id="ARBA00004651"/>
    </source>
</evidence>
<evidence type="ECO:0000256" key="4">
    <source>
        <dbReference type="ARBA" id="ARBA00022692"/>
    </source>
</evidence>
<feature type="transmembrane region" description="Helical" evidence="7">
    <location>
        <begin position="323"/>
        <end position="340"/>
    </location>
</feature>
<dbReference type="InterPro" id="IPR000045">
    <property type="entry name" value="Prepilin_IV_endopep_pep"/>
</dbReference>
<organism evidence="10 11">
    <name type="scientific">Deinococcus irradiatisoli</name>
    <dbReference type="NCBI Taxonomy" id="2202254"/>
    <lineage>
        <taxon>Bacteria</taxon>
        <taxon>Thermotogati</taxon>
        <taxon>Deinococcota</taxon>
        <taxon>Deinococci</taxon>
        <taxon>Deinococcales</taxon>
        <taxon>Deinococcaceae</taxon>
        <taxon>Deinococcus</taxon>
    </lineage>
</organism>
<name>A0A2Z3JGX3_9DEIO</name>
<keyword evidence="3" id="KW-1003">Cell membrane</keyword>
<feature type="transmembrane region" description="Helical" evidence="7">
    <location>
        <begin position="95"/>
        <end position="116"/>
    </location>
</feature>
<keyword evidence="6 7" id="KW-0472">Membrane</keyword>
<dbReference type="Pfam" id="PF06750">
    <property type="entry name" value="A24_N_bact"/>
    <property type="match status" value="1"/>
</dbReference>
<dbReference type="Gene3D" id="1.20.120.1220">
    <property type="match status" value="2"/>
</dbReference>
<evidence type="ECO:0000259" key="8">
    <source>
        <dbReference type="Pfam" id="PF01478"/>
    </source>
</evidence>
<feature type="domain" description="Prepilin type IV endopeptidase peptidase" evidence="8">
    <location>
        <begin position="236"/>
        <end position="339"/>
    </location>
</feature>
<keyword evidence="5 7" id="KW-1133">Transmembrane helix</keyword>
<dbReference type="Proteomes" id="UP000245368">
    <property type="component" value="Chromosome"/>
</dbReference>
<dbReference type="GO" id="GO:0004190">
    <property type="term" value="F:aspartic-type endopeptidase activity"/>
    <property type="evidence" value="ECO:0007669"/>
    <property type="project" value="InterPro"/>
</dbReference>
<accession>A0A2Z3JGX3</accession>
<dbReference type="GO" id="GO:0006465">
    <property type="term" value="P:signal peptide processing"/>
    <property type="evidence" value="ECO:0007669"/>
    <property type="project" value="TreeGrafter"/>
</dbReference>
<feature type="transmembrane region" description="Helical" evidence="7">
    <location>
        <begin position="128"/>
        <end position="151"/>
    </location>
</feature>
<dbReference type="InterPro" id="IPR010627">
    <property type="entry name" value="Prepilin_pept_A24_N"/>
</dbReference>
<feature type="transmembrane region" description="Helical" evidence="7">
    <location>
        <begin position="210"/>
        <end position="230"/>
    </location>
</feature>
<evidence type="ECO:0000256" key="3">
    <source>
        <dbReference type="ARBA" id="ARBA00022475"/>
    </source>
</evidence>
<feature type="domain" description="Prepilin type IV endopeptidase peptidase" evidence="8">
    <location>
        <begin position="100"/>
        <end position="175"/>
    </location>
</feature>
<keyword evidence="11" id="KW-1185">Reference proteome</keyword>
<dbReference type="EMBL" id="CP029494">
    <property type="protein sequence ID" value="AWN24417.1"/>
    <property type="molecule type" value="Genomic_DNA"/>
</dbReference>
<protein>
    <submittedName>
        <fullName evidence="10">Prepilin peptidase</fullName>
    </submittedName>
</protein>
<dbReference type="OrthoDB" id="9789291at2"/>
<feature type="domain" description="Prepilin peptidase A24 N-terminal" evidence="9">
    <location>
        <begin position="3"/>
        <end position="84"/>
    </location>
</feature>
<dbReference type="Pfam" id="PF01478">
    <property type="entry name" value="Peptidase_A24"/>
    <property type="match status" value="2"/>
</dbReference>
<keyword evidence="4 7" id="KW-0812">Transmembrane</keyword>
<evidence type="ECO:0000256" key="6">
    <source>
        <dbReference type="ARBA" id="ARBA00023136"/>
    </source>
</evidence>
<dbReference type="KEGG" id="dez:DKM44_02030"/>
<feature type="transmembrane region" description="Helical" evidence="7">
    <location>
        <begin position="261"/>
        <end position="285"/>
    </location>
</feature>
<evidence type="ECO:0000256" key="2">
    <source>
        <dbReference type="ARBA" id="ARBA00005801"/>
    </source>
</evidence>
<feature type="transmembrane region" description="Helical" evidence="7">
    <location>
        <begin position="187"/>
        <end position="204"/>
    </location>
</feature>
<dbReference type="PANTHER" id="PTHR30487">
    <property type="entry name" value="TYPE 4 PREPILIN-LIKE PROTEINS LEADER PEPTIDE-PROCESSING ENZYME"/>
    <property type="match status" value="1"/>
</dbReference>
<proteinExistence type="inferred from homology"/>
<comment type="subcellular location">
    <subcellularLocation>
        <location evidence="1">Cell membrane</location>
        <topology evidence="1">Multi-pass membrane protein</topology>
    </subcellularLocation>
</comment>
<feature type="transmembrane region" description="Helical" evidence="7">
    <location>
        <begin position="352"/>
        <end position="374"/>
    </location>
</feature>
<evidence type="ECO:0000259" key="9">
    <source>
        <dbReference type="Pfam" id="PF06750"/>
    </source>
</evidence>
<sequence>MGVLGLLIGSFSNVLIWRLPRGENVAFPPSHCPNCDHPLSPLDLVPVVSWAALGGKCRYCRAPISPRYPIIELISGLAYAGLATIFPLSAVGASLFGLGLLFTLLLVASVIDAETYTIPDELTLPGTVLGLIFGVVNNTSGAAAAGLPVFAEALRGALMGAGVLVTISLLGSWVLRRFRERLYPELPLGYQQIALGLFGGVLLGGFSGNWWAAAAGGLALGIVSTLLNAAARRVVRLPELLTLGGALVALALLSGRGPSALLGGVQGGLAAAGAVSLLAGVYWWLSRTNEDAEDDSPSDPTAMGFGDVKLAAVIGALLGFDKLLVAVAVAVVAGAVLGIVQRLVIGENRLKFGPYLAIGAVVALLWGESIMAAYRGYLGL</sequence>
<feature type="transmembrane region" description="Helical" evidence="7">
    <location>
        <begin position="237"/>
        <end position="255"/>
    </location>
</feature>
<dbReference type="InterPro" id="IPR050882">
    <property type="entry name" value="Prepilin_peptidase/N-MTase"/>
</dbReference>
<evidence type="ECO:0000256" key="5">
    <source>
        <dbReference type="ARBA" id="ARBA00022989"/>
    </source>
</evidence>
<dbReference type="PANTHER" id="PTHR30487:SF0">
    <property type="entry name" value="PREPILIN LEADER PEPTIDASE_N-METHYLTRANSFERASE-RELATED"/>
    <property type="match status" value="1"/>
</dbReference>
<evidence type="ECO:0000313" key="11">
    <source>
        <dbReference type="Proteomes" id="UP000245368"/>
    </source>
</evidence>